<dbReference type="RefSeq" id="WP_010903004.1">
    <property type="nucleotide sequence ID" value="NZ_CP146625.1"/>
</dbReference>
<feature type="transmembrane region" description="Helical" evidence="1">
    <location>
        <begin position="12"/>
        <end position="33"/>
    </location>
</feature>
<evidence type="ECO:0000313" key="2">
    <source>
        <dbReference type="EMBL" id="MBB6088710.1"/>
    </source>
</evidence>
<protein>
    <submittedName>
        <fullName evidence="2">Energy-converting hydrogenase Eha subunit E</fullName>
    </submittedName>
</protein>
<evidence type="ECO:0000313" key="3">
    <source>
        <dbReference type="Proteomes" id="UP000642919"/>
    </source>
</evidence>
<keyword evidence="1" id="KW-1133">Transmembrane helix</keyword>
<proteinExistence type="predicted"/>
<feature type="transmembrane region" description="Helical" evidence="1">
    <location>
        <begin position="110"/>
        <end position="128"/>
    </location>
</feature>
<organism evidence="2 3">
    <name type="scientific">Halobacterium salinarum</name>
    <name type="common">Halobacterium halobium</name>
    <dbReference type="NCBI Taxonomy" id="2242"/>
    <lineage>
        <taxon>Archaea</taxon>
        <taxon>Methanobacteriati</taxon>
        <taxon>Methanobacteriota</taxon>
        <taxon>Stenosarchaea group</taxon>
        <taxon>Halobacteria</taxon>
        <taxon>Halobacteriales</taxon>
        <taxon>Halobacteriaceae</taxon>
        <taxon>Halobacterium</taxon>
    </lineage>
</organism>
<comment type="caution">
    <text evidence="2">The sequence shown here is derived from an EMBL/GenBank/DDBJ whole genome shotgun (WGS) entry which is preliminary data.</text>
</comment>
<dbReference type="EMBL" id="JACHGX010000001">
    <property type="protein sequence ID" value="MBB6088710.1"/>
    <property type="molecule type" value="Genomic_DNA"/>
</dbReference>
<dbReference type="GeneID" id="68694114"/>
<accession>A0A841H8D0</accession>
<sequence>MSRRRSGGVLAATGDVLSAFLSITVVVGLPLSIVNHLLGSPLSTWVVKSVAFVVALGGAYPFVAGDWPLAKLTDFAVAAVLTWIAVAVFVTVGLLAAVDGGLPSDPPVDTAVRLGIVALSVCVAALYVRHRERTHVTDDDAHGH</sequence>
<evidence type="ECO:0000256" key="1">
    <source>
        <dbReference type="SAM" id="Phobius"/>
    </source>
</evidence>
<dbReference type="Proteomes" id="UP000642919">
    <property type="component" value="Unassembled WGS sequence"/>
</dbReference>
<gene>
    <name evidence="2" type="ORF">HNR49_000048</name>
</gene>
<feature type="transmembrane region" description="Helical" evidence="1">
    <location>
        <begin position="75"/>
        <end position="98"/>
    </location>
</feature>
<feature type="transmembrane region" description="Helical" evidence="1">
    <location>
        <begin position="45"/>
        <end position="63"/>
    </location>
</feature>
<keyword evidence="1" id="KW-0812">Transmembrane</keyword>
<dbReference type="AlphaFoldDB" id="A0A841H8D0"/>
<name>A0A841H8D0_HALSI</name>
<keyword evidence="1" id="KW-0472">Membrane</keyword>
<reference evidence="2" key="1">
    <citation type="submission" date="2020-08" db="EMBL/GenBank/DDBJ databases">
        <title>Genomic Encyclopedia of Type Strains, Phase IV (KMG-IV): sequencing the most valuable type-strain genomes for metagenomic binning, comparative biology and taxonomic classification.</title>
        <authorList>
            <person name="Goeker M."/>
        </authorList>
    </citation>
    <scope>NUCLEOTIDE SEQUENCE</scope>
    <source>
        <strain evidence="2">DSM 669</strain>
    </source>
</reference>